<dbReference type="Gene3D" id="3.40.50.300">
    <property type="entry name" value="P-loop containing nucleotide triphosphate hydrolases"/>
    <property type="match status" value="1"/>
</dbReference>
<dbReference type="SUPFAM" id="SSF52540">
    <property type="entry name" value="P-loop containing nucleoside triphosphate hydrolases"/>
    <property type="match status" value="1"/>
</dbReference>
<name>A0A964BRZ7_9CYAN</name>
<evidence type="ECO:0000313" key="2">
    <source>
        <dbReference type="EMBL" id="MCC0177428.1"/>
    </source>
</evidence>
<proteinExistence type="predicted"/>
<organism evidence="2 3">
    <name type="scientific">Waterburya agarophytonicola KI4</name>
    <dbReference type="NCBI Taxonomy" id="2874699"/>
    <lineage>
        <taxon>Bacteria</taxon>
        <taxon>Bacillati</taxon>
        <taxon>Cyanobacteriota</taxon>
        <taxon>Cyanophyceae</taxon>
        <taxon>Pleurocapsales</taxon>
        <taxon>Hyellaceae</taxon>
        <taxon>Waterburya</taxon>
        <taxon>Waterburya agarophytonicola</taxon>
    </lineage>
</organism>
<sequence length="252" mass="29453">MSKKKPKFCVITTPRSGSTWLATLLDSHPKIKSFEEPFIWRADRPNWTDKQFPTYYDYKTNANKKSIFTAFKYLDILDSYKSDTNFDIIGFKIMYNQIQENPEIMLKLLLDNYRIIHLIRQNYLDVIISRAAKNQHHIAHSNTVQSKTRQVTIDTSYLIKDLDRCTRNNKLFSSLLKIMPLSVLEITYESMQEDYNQVLCSVAEFLEVSSDSITFKSELKRINQGKYSDKIANYDEVLETLSGSSYTKFLKG</sequence>
<dbReference type="GO" id="GO:0008146">
    <property type="term" value="F:sulfotransferase activity"/>
    <property type="evidence" value="ECO:0007669"/>
    <property type="project" value="InterPro"/>
</dbReference>
<keyword evidence="3" id="KW-1185">Reference proteome</keyword>
<protein>
    <submittedName>
        <fullName evidence="2">Sulfotransferase domain-containing protein</fullName>
    </submittedName>
</protein>
<dbReference type="PANTHER" id="PTHR32175:SF26">
    <property type="entry name" value="PROTEIN, PUTATIVE, EXPRESSED-RELATED"/>
    <property type="match status" value="1"/>
</dbReference>
<evidence type="ECO:0000313" key="3">
    <source>
        <dbReference type="Proteomes" id="UP000729733"/>
    </source>
</evidence>
<dbReference type="RefSeq" id="WP_229640492.1">
    <property type="nucleotide sequence ID" value="NZ_JADWDC010000022.1"/>
</dbReference>
<dbReference type="Proteomes" id="UP000729733">
    <property type="component" value="Unassembled WGS sequence"/>
</dbReference>
<evidence type="ECO:0000259" key="1">
    <source>
        <dbReference type="Pfam" id="PF00685"/>
    </source>
</evidence>
<dbReference type="InterPro" id="IPR000863">
    <property type="entry name" value="Sulfotransferase_dom"/>
</dbReference>
<dbReference type="EMBL" id="JADWDC010000022">
    <property type="protein sequence ID" value="MCC0177428.1"/>
    <property type="molecule type" value="Genomic_DNA"/>
</dbReference>
<dbReference type="InterPro" id="IPR052796">
    <property type="entry name" value="Nod_factor_sulfotransferase"/>
</dbReference>
<dbReference type="AlphaFoldDB" id="A0A964BRZ7"/>
<feature type="domain" description="Sulfotransferase" evidence="1">
    <location>
        <begin position="6"/>
        <end position="240"/>
    </location>
</feature>
<gene>
    <name evidence="2" type="ORF">I4641_10610</name>
</gene>
<dbReference type="Pfam" id="PF00685">
    <property type="entry name" value="Sulfotransfer_1"/>
    <property type="match status" value="1"/>
</dbReference>
<dbReference type="InterPro" id="IPR027417">
    <property type="entry name" value="P-loop_NTPase"/>
</dbReference>
<comment type="caution">
    <text evidence="2">The sequence shown here is derived from an EMBL/GenBank/DDBJ whole genome shotgun (WGS) entry which is preliminary data.</text>
</comment>
<accession>A0A964BRZ7</accession>
<dbReference type="PANTHER" id="PTHR32175">
    <property type="entry name" value="PROTEIN, PUTATIVE, EXPRESSED-RELATED"/>
    <property type="match status" value="1"/>
</dbReference>
<reference evidence="2" key="1">
    <citation type="journal article" date="2021" name="Antonie Van Leeuwenhoek">
        <title>Draft genome and description of Waterburya agarophytonicola gen. nov. sp. nov. (Pleurocapsales, Cyanobacteria): a seaweed symbiont.</title>
        <authorList>
            <person name="Bonthond G."/>
            <person name="Shalygin S."/>
            <person name="Bayer T."/>
            <person name="Weinberger F."/>
        </authorList>
    </citation>
    <scope>NUCLEOTIDE SEQUENCE</scope>
    <source>
        <strain evidence="2">KI4</strain>
    </source>
</reference>